<dbReference type="Gene3D" id="3.30.420.10">
    <property type="entry name" value="Ribonuclease H-like superfamily/Ribonuclease H"/>
    <property type="match status" value="1"/>
</dbReference>
<dbReference type="AlphaFoldDB" id="A0AA35M856"/>
<dbReference type="InterPro" id="IPR012337">
    <property type="entry name" value="RNaseH-like_sf"/>
</dbReference>
<proteinExistence type="predicted"/>
<feature type="domain" description="RNase H type-1" evidence="1">
    <location>
        <begin position="211"/>
        <end position="339"/>
    </location>
</feature>
<dbReference type="PROSITE" id="PS50879">
    <property type="entry name" value="RNASE_H_1"/>
    <property type="match status" value="1"/>
</dbReference>
<evidence type="ECO:0000313" key="2">
    <source>
        <dbReference type="EMBL" id="CAI6092288.1"/>
    </source>
</evidence>
<evidence type="ECO:0000259" key="1">
    <source>
        <dbReference type="PROSITE" id="PS50879"/>
    </source>
</evidence>
<dbReference type="Proteomes" id="UP001160390">
    <property type="component" value="Unassembled WGS sequence"/>
</dbReference>
<evidence type="ECO:0000313" key="3">
    <source>
        <dbReference type="Proteomes" id="UP001160390"/>
    </source>
</evidence>
<dbReference type="SUPFAM" id="SSF53098">
    <property type="entry name" value="Ribonuclease H-like"/>
    <property type="match status" value="1"/>
</dbReference>
<accession>A0AA35M856</accession>
<comment type="caution">
    <text evidence="2">The sequence shown here is derived from an EMBL/GenBank/DDBJ whole genome shotgun (WGS) entry which is preliminary data.</text>
</comment>
<reference evidence="2" key="1">
    <citation type="submission" date="2023-01" db="EMBL/GenBank/DDBJ databases">
        <authorList>
            <person name="Piombo E."/>
        </authorList>
    </citation>
    <scope>NUCLEOTIDE SEQUENCE</scope>
</reference>
<organism evidence="2 3">
    <name type="scientific">Clonostachys chloroleuca</name>
    <dbReference type="NCBI Taxonomy" id="1926264"/>
    <lineage>
        <taxon>Eukaryota</taxon>
        <taxon>Fungi</taxon>
        <taxon>Dikarya</taxon>
        <taxon>Ascomycota</taxon>
        <taxon>Pezizomycotina</taxon>
        <taxon>Sordariomycetes</taxon>
        <taxon>Hypocreomycetidae</taxon>
        <taxon>Hypocreales</taxon>
        <taxon>Bionectriaceae</taxon>
        <taxon>Clonostachys</taxon>
    </lineage>
</organism>
<sequence length="382" mass="43315">MIARFAAANTLLQVDTKLAVEGALDHFNEMIRLCRCDNQEVRDIIPHLLLRLGREQECYHFLKWWATTENTWDVTAPYRHLPEADPLESVEIFSSKQISMLRDQYLTLCNQVHNANSYIWRALIDGKTPSTSRYYRRGSKEEANLVIYQCHHAWIESGKAMMLIDLHAAAFTTASQDQATAASRRDTSSASPRNRPFQIWRKERGTGKVFPSKFQPTYSPGELFRPTVAAGSDVARNRAGLRAAIAALRLCDWQAEGYANLVIATDSSYVANGATEWAKGWVRYEWKNGIGGDVKHRDLWELVLGQVEGWDDMGLAVEFWEIPRELNQEAYRAAKRITQAGSAVEEFEDSTLSSGQSHIARQLPTSCSQKETLVEYMEESTT</sequence>
<name>A0AA35M856_9HYPO</name>
<gene>
    <name evidence="2" type="ORF">CCHLO57077_00011147</name>
</gene>
<dbReference type="GO" id="GO:0003676">
    <property type="term" value="F:nucleic acid binding"/>
    <property type="evidence" value="ECO:0007669"/>
    <property type="project" value="InterPro"/>
</dbReference>
<feature type="non-terminal residue" evidence="2">
    <location>
        <position position="382"/>
    </location>
</feature>
<dbReference type="EMBL" id="CABFNP030001198">
    <property type="protein sequence ID" value="CAI6092288.1"/>
    <property type="molecule type" value="Genomic_DNA"/>
</dbReference>
<dbReference type="GO" id="GO:0004523">
    <property type="term" value="F:RNA-DNA hybrid ribonuclease activity"/>
    <property type="evidence" value="ECO:0007669"/>
    <property type="project" value="InterPro"/>
</dbReference>
<protein>
    <recommendedName>
        <fullName evidence="1">RNase H type-1 domain-containing protein</fullName>
    </recommendedName>
</protein>
<dbReference type="InterPro" id="IPR002156">
    <property type="entry name" value="RNaseH_domain"/>
</dbReference>
<keyword evidence="3" id="KW-1185">Reference proteome</keyword>
<dbReference type="Pfam" id="PF00075">
    <property type="entry name" value="RNase_H"/>
    <property type="match status" value="1"/>
</dbReference>
<dbReference type="InterPro" id="IPR036397">
    <property type="entry name" value="RNaseH_sf"/>
</dbReference>